<evidence type="ECO:0000256" key="4">
    <source>
        <dbReference type="SAM" id="MobiDB-lite"/>
    </source>
</evidence>
<evidence type="ECO:0000313" key="7">
    <source>
        <dbReference type="Proteomes" id="UP000015347"/>
    </source>
</evidence>
<feature type="region of interest" description="N-terminal hotdog fold" evidence="3">
    <location>
        <begin position="357"/>
        <end position="492"/>
    </location>
</feature>
<organism evidence="6 7">
    <name type="scientific">Salipiger mucosus DSM 16094</name>
    <dbReference type="NCBI Taxonomy" id="1123237"/>
    <lineage>
        <taxon>Bacteria</taxon>
        <taxon>Pseudomonadati</taxon>
        <taxon>Pseudomonadota</taxon>
        <taxon>Alphaproteobacteria</taxon>
        <taxon>Rhodobacterales</taxon>
        <taxon>Roseobacteraceae</taxon>
        <taxon>Salipiger</taxon>
    </lineage>
</organism>
<dbReference type="EMBL" id="APVH01000071">
    <property type="protein sequence ID" value="EPX75611.1"/>
    <property type="molecule type" value="Genomic_DNA"/>
</dbReference>
<dbReference type="SMART" id="SM00822">
    <property type="entry name" value="PKS_KR"/>
    <property type="match status" value="1"/>
</dbReference>
<feature type="region of interest" description="C-terminal hotdog fold" evidence="3">
    <location>
        <begin position="506"/>
        <end position="649"/>
    </location>
</feature>
<keyword evidence="7" id="KW-1185">Reference proteome</keyword>
<dbReference type="InterPro" id="IPR050091">
    <property type="entry name" value="PKS_NRPS_Biosynth_Enz"/>
</dbReference>
<dbReference type="Pfam" id="PF08659">
    <property type="entry name" value="KR"/>
    <property type="match status" value="1"/>
</dbReference>
<dbReference type="SMART" id="SM00826">
    <property type="entry name" value="PKS_DH"/>
    <property type="match status" value="1"/>
</dbReference>
<dbReference type="PANTHER" id="PTHR43775">
    <property type="entry name" value="FATTY ACID SYNTHASE"/>
    <property type="match status" value="1"/>
</dbReference>
<dbReference type="InterPro" id="IPR013968">
    <property type="entry name" value="PKS_KR"/>
</dbReference>
<dbReference type="InterPro" id="IPR049551">
    <property type="entry name" value="PKS_DH_C"/>
</dbReference>
<dbReference type="InterPro" id="IPR049900">
    <property type="entry name" value="PKS_mFAS_DH"/>
</dbReference>
<dbReference type="AlphaFoldDB" id="S9Q2U9"/>
<evidence type="ECO:0000256" key="3">
    <source>
        <dbReference type="PROSITE-ProRule" id="PRU01363"/>
    </source>
</evidence>
<dbReference type="GO" id="GO:0006633">
    <property type="term" value="P:fatty acid biosynthetic process"/>
    <property type="evidence" value="ECO:0007669"/>
    <property type="project" value="TreeGrafter"/>
</dbReference>
<evidence type="ECO:0000256" key="2">
    <source>
        <dbReference type="ARBA" id="ARBA00022553"/>
    </source>
</evidence>
<dbReference type="InterPro" id="IPR042104">
    <property type="entry name" value="PKS_dehydratase_sf"/>
</dbReference>
<dbReference type="Proteomes" id="UP000015347">
    <property type="component" value="Unassembled WGS sequence"/>
</dbReference>
<dbReference type="HOGENOM" id="CLU_310754_0_0_5"/>
<keyword evidence="1" id="KW-0596">Phosphopantetheine</keyword>
<dbReference type="InterPro" id="IPR049552">
    <property type="entry name" value="PKS_DH_N"/>
</dbReference>
<sequence length="843" mass="88355">MLVDLGPAPGPDTAALLLDACQAVLAARAEGQAPRLVALQPEGIAGGFLRSFFIETPGCDILLLNLPATDPDPETLLAEIRAAGPGFQEVTLAPDGTRTKPVWQRAAPDSADRPVPGPGDAVLVSGGGKGIGAECGLALARETGCALLLLGRSAPDEDAELQRNLDRIAATGTRLSYRRADVTDAAAVARALRQGEADLAVPVTGVIHGAGHNHPRTVANLEPALIAQTLAPKVTGLRNILAALDPGRLKLLAGFGSIIARIGLHGEADYALANEWLSREIEAFGAAHPRCRALSVEWSVWSGTGMGQKLGRLDALMAQGIQPISVDEGIAAFLRLATGDGPAGATVVSGRFGAPATVDLGQPEPPALRYVETIPVWYPGTEIVTECRIAPGTDPYLEDHVLNGQRLFPAVMALEAMTGALRTLAGDLPGAPRFGKVQFRQGLVVPGDGAMTVRVAAQRRGDGRFDLAIRCSATGFQVNHVEALCDIAEHATPETDLLPADPATTLPGLDPARALYGNVLFQKGLFARVAGYGLLEARRCAASLSPAHDARWFAADLPQARLLGDAGARDAALHAIQACIPHETVIPMSVESIETAPLDPAQAHRIAAVEREDLGNRLVYDMAIFDAQGRAVEVWRGLTLRVMGPPEDLRLDAPPLVAPFVERRIAAELHDAGLTVALAPSTGRAGPGPDRRPDGKPDRDDSGAYLSNAHGAGWRLSVRARWPVGVDLQEQPDHDRNGWTRLVGEEGMRLADALTDLTGIDAGRAATHVWAAREAMKKAGMPAGAPLSVDPASTAQWLRLRSGDWVVYASAFAPDGAARPLCLAVVVGVAEDAVGAPARLAGE</sequence>
<feature type="region of interest" description="Disordered" evidence="4">
    <location>
        <begin position="677"/>
        <end position="706"/>
    </location>
</feature>
<comment type="caution">
    <text evidence="6">The sequence shown here is derived from an EMBL/GenBank/DDBJ whole genome shotgun (WGS) entry which is preliminary data.</text>
</comment>
<dbReference type="GO" id="GO:0004312">
    <property type="term" value="F:fatty acid synthase activity"/>
    <property type="evidence" value="ECO:0007669"/>
    <property type="project" value="TreeGrafter"/>
</dbReference>
<dbReference type="STRING" id="1123237.Salmuc_03190"/>
<dbReference type="Gene3D" id="3.40.50.720">
    <property type="entry name" value="NAD(P)-binding Rossmann-like Domain"/>
    <property type="match status" value="1"/>
</dbReference>
<feature type="active site" description="Proton acceptor; for dehydratase activity" evidence="3">
    <location>
        <position position="400"/>
    </location>
</feature>
<evidence type="ECO:0000256" key="1">
    <source>
        <dbReference type="ARBA" id="ARBA00022450"/>
    </source>
</evidence>
<dbReference type="SUPFAM" id="SSF51735">
    <property type="entry name" value="NAD(P)-binding Rossmann-fold domains"/>
    <property type="match status" value="1"/>
</dbReference>
<dbReference type="PANTHER" id="PTHR43775:SF37">
    <property type="entry name" value="SI:DKEY-61P9.11"/>
    <property type="match status" value="1"/>
</dbReference>
<evidence type="ECO:0000259" key="5">
    <source>
        <dbReference type="PROSITE" id="PS52019"/>
    </source>
</evidence>
<dbReference type="Pfam" id="PF21089">
    <property type="entry name" value="PKS_DH_N"/>
    <property type="match status" value="1"/>
</dbReference>
<dbReference type="InterPro" id="IPR036291">
    <property type="entry name" value="NAD(P)-bd_dom_sf"/>
</dbReference>
<evidence type="ECO:0000313" key="6">
    <source>
        <dbReference type="EMBL" id="EPX75611.1"/>
    </source>
</evidence>
<feature type="active site" description="Proton donor; for dehydratase activity" evidence="3">
    <location>
        <position position="565"/>
    </location>
</feature>
<protein>
    <submittedName>
        <fullName evidence="6">Beta-ketoacyl synthase</fullName>
    </submittedName>
</protein>
<dbReference type="eggNOG" id="COG1028">
    <property type="taxonomic scope" value="Bacteria"/>
</dbReference>
<dbReference type="Pfam" id="PF14765">
    <property type="entry name" value="PS-DH"/>
    <property type="match status" value="1"/>
</dbReference>
<gene>
    <name evidence="6" type="ORF">Salmuc_03190</name>
</gene>
<feature type="domain" description="PKS/mFAS DH" evidence="5">
    <location>
        <begin position="357"/>
        <end position="649"/>
    </location>
</feature>
<accession>S9Q2U9</accession>
<proteinExistence type="predicted"/>
<dbReference type="InterPro" id="IPR020807">
    <property type="entry name" value="PKS_DH"/>
</dbReference>
<dbReference type="Gene3D" id="3.10.129.110">
    <property type="entry name" value="Polyketide synthase dehydratase"/>
    <property type="match status" value="1"/>
</dbReference>
<name>S9Q2U9_9RHOB</name>
<keyword evidence="2" id="KW-0597">Phosphoprotein</keyword>
<reference evidence="7" key="1">
    <citation type="journal article" date="2014" name="Stand. Genomic Sci.">
        <title>Genome sequence of the exopolysaccharide-producing Salipiger mucosus type strain (DSM 16094(T)), a moderately halophilic member of the Roseobacter clade.</title>
        <authorList>
            <person name="Riedel T."/>
            <person name="Spring S."/>
            <person name="Fiebig A."/>
            <person name="Petersen J."/>
            <person name="Kyrpides N.C."/>
            <person name="Goker M."/>
            <person name="Klenk H.P."/>
        </authorList>
    </citation>
    <scope>NUCLEOTIDE SEQUENCE [LARGE SCALE GENOMIC DNA]</scope>
    <source>
        <strain evidence="7">DSM 16094</strain>
    </source>
</reference>
<dbReference type="PROSITE" id="PS52019">
    <property type="entry name" value="PKS_MFAS_DH"/>
    <property type="match status" value="1"/>
</dbReference>
<dbReference type="InterPro" id="IPR057326">
    <property type="entry name" value="KR_dom"/>
</dbReference>
<feature type="compositionally biased region" description="Basic and acidic residues" evidence="4">
    <location>
        <begin position="689"/>
        <end position="702"/>
    </location>
</feature>